<dbReference type="Proteomes" id="UP000177602">
    <property type="component" value="Unassembled WGS sequence"/>
</dbReference>
<dbReference type="PANTHER" id="PTHR14969:SF13">
    <property type="entry name" value="AT30094P"/>
    <property type="match status" value="1"/>
</dbReference>
<dbReference type="PANTHER" id="PTHR14969">
    <property type="entry name" value="SPHINGOSINE-1-PHOSPHATE PHOSPHOHYDROLASE"/>
    <property type="match status" value="1"/>
</dbReference>
<dbReference type="STRING" id="1801737.A2818_00545"/>
<evidence type="ECO:0000313" key="4">
    <source>
        <dbReference type="Proteomes" id="UP000177602"/>
    </source>
</evidence>
<evidence type="ECO:0000259" key="2">
    <source>
        <dbReference type="SMART" id="SM00014"/>
    </source>
</evidence>
<dbReference type="InterPro" id="IPR036938">
    <property type="entry name" value="PAP2/HPO_sf"/>
</dbReference>
<feature type="transmembrane region" description="Helical" evidence="1">
    <location>
        <begin position="22"/>
        <end position="45"/>
    </location>
</feature>
<dbReference type="Pfam" id="PF01569">
    <property type="entry name" value="PAP2"/>
    <property type="match status" value="1"/>
</dbReference>
<feature type="transmembrane region" description="Helical" evidence="1">
    <location>
        <begin position="143"/>
        <end position="159"/>
    </location>
</feature>
<comment type="caution">
    <text evidence="3">The sequence shown here is derived from an EMBL/GenBank/DDBJ whole genome shotgun (WGS) entry which is preliminary data.</text>
</comment>
<keyword evidence="1" id="KW-0812">Transmembrane</keyword>
<feature type="domain" description="Phosphatidic acid phosphatase type 2/haloperoxidase" evidence="2">
    <location>
        <begin position="51"/>
        <end position="160"/>
    </location>
</feature>
<accession>A0A1F6UYF8</accession>
<dbReference type="EMBL" id="MFTN01000028">
    <property type="protein sequence ID" value="OGI62437.1"/>
    <property type="molecule type" value="Genomic_DNA"/>
</dbReference>
<gene>
    <name evidence="3" type="ORF">A2818_00545</name>
</gene>
<protein>
    <recommendedName>
        <fullName evidence="2">Phosphatidic acid phosphatase type 2/haloperoxidase domain-containing protein</fullName>
    </recommendedName>
</protein>
<reference evidence="3 4" key="1">
    <citation type="journal article" date="2016" name="Nat. Commun.">
        <title>Thousands of microbial genomes shed light on interconnected biogeochemical processes in an aquifer system.</title>
        <authorList>
            <person name="Anantharaman K."/>
            <person name="Brown C.T."/>
            <person name="Hug L.A."/>
            <person name="Sharon I."/>
            <person name="Castelle C.J."/>
            <person name="Probst A.J."/>
            <person name="Thomas B.C."/>
            <person name="Singh A."/>
            <person name="Wilkins M.J."/>
            <person name="Karaoz U."/>
            <person name="Brodie E.L."/>
            <person name="Williams K.H."/>
            <person name="Hubbard S.S."/>
            <person name="Banfield J.F."/>
        </authorList>
    </citation>
    <scope>NUCLEOTIDE SEQUENCE [LARGE SCALE GENOMIC DNA]</scope>
</reference>
<dbReference type="SUPFAM" id="SSF48317">
    <property type="entry name" value="Acid phosphatase/Vanadium-dependent haloperoxidase"/>
    <property type="match status" value="1"/>
</dbReference>
<evidence type="ECO:0000256" key="1">
    <source>
        <dbReference type="SAM" id="Phobius"/>
    </source>
</evidence>
<dbReference type="SMART" id="SM00014">
    <property type="entry name" value="acidPPc"/>
    <property type="match status" value="1"/>
</dbReference>
<dbReference type="InterPro" id="IPR000326">
    <property type="entry name" value="PAP2/HPO"/>
</dbReference>
<name>A0A1F6UYF8_9BACT</name>
<keyword evidence="1" id="KW-1133">Transmembrane helix</keyword>
<sequence>MNNQIFFFFYNLAYKSNFFDGIVTFFAMYFIYIVIISALLFSFFYRKSWRQLFLVCFSGGIAWLLTKFVAKILFHTMRPFVIFPQVQSLFAETGYAFPSGHTTVAVAIAFALYFINKKVGYVFMFFALLIGLTRIIAGVHFPIDILGGFVLGALVAYFVKKI</sequence>
<feature type="transmembrane region" description="Helical" evidence="1">
    <location>
        <begin position="52"/>
        <end position="74"/>
    </location>
</feature>
<organism evidence="3 4">
    <name type="scientific">Candidatus Nomurabacteria bacterium RIFCSPHIGHO2_01_FULL_40_12</name>
    <dbReference type="NCBI Taxonomy" id="1801737"/>
    <lineage>
        <taxon>Bacteria</taxon>
        <taxon>Candidatus Nomuraibacteriota</taxon>
    </lineage>
</organism>
<evidence type="ECO:0000313" key="3">
    <source>
        <dbReference type="EMBL" id="OGI62437.1"/>
    </source>
</evidence>
<feature type="transmembrane region" description="Helical" evidence="1">
    <location>
        <begin position="94"/>
        <end position="114"/>
    </location>
</feature>
<dbReference type="Gene3D" id="1.20.144.10">
    <property type="entry name" value="Phosphatidic acid phosphatase type 2/haloperoxidase"/>
    <property type="match status" value="1"/>
</dbReference>
<keyword evidence="1" id="KW-0472">Membrane</keyword>
<feature type="transmembrane region" description="Helical" evidence="1">
    <location>
        <begin position="119"/>
        <end position="137"/>
    </location>
</feature>
<proteinExistence type="predicted"/>
<dbReference type="AlphaFoldDB" id="A0A1F6UYF8"/>